<reference evidence="3" key="1">
    <citation type="journal article" date="2019" name="Int. J. Syst. Evol. Microbiol.">
        <title>The Global Catalogue of Microorganisms (GCM) 10K type strain sequencing project: providing services to taxonomists for standard genome sequencing and annotation.</title>
        <authorList>
            <consortium name="The Broad Institute Genomics Platform"/>
            <consortium name="The Broad Institute Genome Sequencing Center for Infectious Disease"/>
            <person name="Wu L."/>
            <person name="Ma J."/>
        </authorList>
    </citation>
    <scope>NUCLEOTIDE SEQUENCE [LARGE SCALE GENOMIC DNA]</scope>
    <source>
        <strain evidence="3">JCM 9377</strain>
    </source>
</reference>
<keyword evidence="3" id="KW-1185">Reference proteome</keyword>
<feature type="transmembrane region" description="Helical" evidence="1">
    <location>
        <begin position="433"/>
        <end position="453"/>
    </location>
</feature>
<feature type="transmembrane region" description="Helical" evidence="1">
    <location>
        <begin position="229"/>
        <end position="247"/>
    </location>
</feature>
<proteinExistence type="predicted"/>
<feature type="transmembrane region" description="Helical" evidence="1">
    <location>
        <begin position="401"/>
        <end position="421"/>
    </location>
</feature>
<evidence type="ECO:0000256" key="1">
    <source>
        <dbReference type="SAM" id="Phobius"/>
    </source>
</evidence>
<feature type="transmembrane region" description="Helical" evidence="1">
    <location>
        <begin position="374"/>
        <end position="394"/>
    </location>
</feature>
<keyword evidence="1" id="KW-0472">Membrane</keyword>
<dbReference type="Proteomes" id="UP001501237">
    <property type="component" value="Unassembled WGS sequence"/>
</dbReference>
<keyword evidence="1" id="KW-0812">Transmembrane</keyword>
<organism evidence="2 3">
    <name type="scientific">Actinocorallia longicatena</name>
    <dbReference type="NCBI Taxonomy" id="111803"/>
    <lineage>
        <taxon>Bacteria</taxon>
        <taxon>Bacillati</taxon>
        <taxon>Actinomycetota</taxon>
        <taxon>Actinomycetes</taxon>
        <taxon>Streptosporangiales</taxon>
        <taxon>Thermomonosporaceae</taxon>
        <taxon>Actinocorallia</taxon>
    </lineage>
</organism>
<dbReference type="EMBL" id="BAAAUV010000023">
    <property type="protein sequence ID" value="GAA3232572.1"/>
    <property type="molecule type" value="Genomic_DNA"/>
</dbReference>
<sequence length="455" mass="47587">MTEVLVRPLTRDVGELAEKMADLLASAVDVLEVTAGLEAEGIGDRAARLYGYDDVFLLAERLYEGSVRRPSRAKKAANPWVNGTGVLHDAGRYALRGLLFGLPGAGYLAVHGLLGQRSAGLVLTLSLVLCWPVSQGVAALAYSRREFEDTKRVLRLGLVYGLPFMIVVSVGIGFWHGASAAVVVVACAQSFYLLSASAALVTGGELLLLLALLPGVVATFAGLPGQLLIVGWAVTGLGVLLIAVDRTRVPKAHRTANGGISWIAVWTITPNALFGLVAGGLLTFTIVSAYGGYGAPPEATSAAMVALSASMGPAEWVLYAFRARGHELLVASRSVREFRFRVRLTLIDLMGRFMAALAVLIGGAIVVADLPDSSIGPFVCYLLLGGALVIALMLQSCGRNAVSLGVCAATLALEAGVLLVARPDPSKVQLTGAVVLFTVLLVHTVTVLGRATAHR</sequence>
<feature type="transmembrane region" description="Helical" evidence="1">
    <location>
        <begin position="181"/>
        <end position="201"/>
    </location>
</feature>
<comment type="caution">
    <text evidence="2">The sequence shown here is derived from an EMBL/GenBank/DDBJ whole genome shotgun (WGS) entry which is preliminary data.</text>
</comment>
<gene>
    <name evidence="2" type="ORF">GCM10010468_64530</name>
</gene>
<protein>
    <submittedName>
        <fullName evidence="2">Uncharacterized protein</fullName>
    </submittedName>
</protein>
<dbReference type="RefSeq" id="WP_344835807.1">
    <property type="nucleotide sequence ID" value="NZ_BAAAUV010000023.1"/>
</dbReference>
<name>A0ABP6QJH9_9ACTN</name>
<evidence type="ECO:0000313" key="2">
    <source>
        <dbReference type="EMBL" id="GAA3232572.1"/>
    </source>
</evidence>
<accession>A0ABP6QJH9</accession>
<feature type="transmembrane region" description="Helical" evidence="1">
    <location>
        <begin position="259"/>
        <end position="290"/>
    </location>
</feature>
<evidence type="ECO:0000313" key="3">
    <source>
        <dbReference type="Proteomes" id="UP001501237"/>
    </source>
</evidence>
<feature type="transmembrane region" description="Helical" evidence="1">
    <location>
        <begin position="302"/>
        <end position="321"/>
    </location>
</feature>
<feature type="transmembrane region" description="Helical" evidence="1">
    <location>
        <begin position="153"/>
        <end position="175"/>
    </location>
</feature>
<feature type="transmembrane region" description="Helical" evidence="1">
    <location>
        <begin position="206"/>
        <end position="223"/>
    </location>
</feature>
<keyword evidence="1" id="KW-1133">Transmembrane helix</keyword>
<feature type="transmembrane region" description="Helical" evidence="1">
    <location>
        <begin position="342"/>
        <end position="368"/>
    </location>
</feature>
<feature type="transmembrane region" description="Helical" evidence="1">
    <location>
        <begin position="93"/>
        <end position="114"/>
    </location>
</feature>
<feature type="transmembrane region" description="Helical" evidence="1">
    <location>
        <begin position="120"/>
        <end position="141"/>
    </location>
</feature>